<dbReference type="Gene3D" id="3.40.50.1100">
    <property type="match status" value="2"/>
</dbReference>
<dbReference type="CDD" id="cd00640">
    <property type="entry name" value="Trp-synth-beta_II"/>
    <property type="match status" value="1"/>
</dbReference>
<dbReference type="PANTHER" id="PTHR42937">
    <property type="match status" value="1"/>
</dbReference>
<feature type="domain" description="Tryptophan synthase beta chain-like PALP" evidence="3">
    <location>
        <begin position="40"/>
        <end position="377"/>
    </location>
</feature>
<dbReference type="EMBL" id="NWUO01000003">
    <property type="protein sequence ID" value="PNS12718.1"/>
    <property type="molecule type" value="Genomic_DNA"/>
</dbReference>
<evidence type="ECO:0000256" key="2">
    <source>
        <dbReference type="ARBA" id="ARBA00022898"/>
    </source>
</evidence>
<dbReference type="Proteomes" id="UP000236345">
    <property type="component" value="Unassembled WGS sequence"/>
</dbReference>
<dbReference type="RefSeq" id="WP_103058954.1">
    <property type="nucleotide sequence ID" value="NZ_BSOF01000028.1"/>
</dbReference>
<gene>
    <name evidence="4" type="primary">dpaL</name>
    <name evidence="4" type="ORF">COO59_06295</name>
</gene>
<protein>
    <submittedName>
        <fullName evidence="4">Diaminopropionate ammonia-lyase</fullName>
    </submittedName>
</protein>
<dbReference type="GO" id="GO:0008838">
    <property type="term" value="F:diaminopropionate ammonia-lyase activity"/>
    <property type="evidence" value="ECO:0007669"/>
    <property type="project" value="InterPro"/>
</dbReference>
<dbReference type="InterPro" id="IPR019871">
    <property type="entry name" value="DiNH2propionate_NH3-lyase_sub"/>
</dbReference>
<dbReference type="AlphaFoldDB" id="A0A2K1QCG3"/>
<reference evidence="5" key="1">
    <citation type="submission" date="2017-09" db="EMBL/GenBank/DDBJ databases">
        <authorList>
            <person name="Palmer M."/>
            <person name="Steenkamp E.T."/>
            <person name="Coetzee M.P."/>
            <person name="Avontuur J.R."/>
            <person name="Van Zyl E."/>
            <person name="Chan W.-Y."/>
            <person name="Blom J."/>
            <person name="Venter S.N."/>
        </authorList>
    </citation>
    <scope>NUCLEOTIDE SEQUENCE [LARGE SCALE GENOMIC DNA]</scope>
    <source>
        <strain evidence="5">QC88-366</strain>
    </source>
</reference>
<dbReference type="OrthoDB" id="34584at2"/>
<accession>A0A2K1QCG3</accession>
<sequence>MSQFELRMQIADNANLRPQRDPVFNTDAARQARRFHCTLKGYQPTPVYSLDNFARVLGVDKVLVKDESQRFNLNAFKMLGGTWAVAQLLCKIWQLDVATFSFDTFRQQQHPPLTLATTTDGNHGRGVAWAAKALGQHAVIYMPKGSSAARVKHITDLGAECIVTDMNYDDTVRLTLRHAQQKGWHMVQDTAWEGYEEIPTWIMQGYATLADEAVEQLDKLGAAPPTHVLLQAGVGAMAAGVLGYLVDHYGPGAVRAIVVEPERADCLYRSGVQGQIVNVGGELNTIMAGLACGEPNPLGWPLLRNNVHHFISCEDRVSALGMRVLGNPLEGDAAIISGESGAPGMGVLAAIAHHPQHHLLKQQLHLTPDSRVLIINTEGDTDPQHYREVVWEGKDGISHH</sequence>
<name>A0A2K1QCG3_9GAMM</name>
<dbReference type="Pfam" id="PF00291">
    <property type="entry name" value="PALP"/>
    <property type="match status" value="1"/>
</dbReference>
<dbReference type="InterPro" id="IPR036052">
    <property type="entry name" value="TrpB-like_PALP_sf"/>
</dbReference>
<dbReference type="NCBIfam" id="TIGR03528">
    <property type="entry name" value="2_3_DAP_am_ly"/>
    <property type="match status" value="1"/>
</dbReference>
<comment type="cofactor">
    <cofactor evidence="1">
        <name>pyridoxal 5'-phosphate</name>
        <dbReference type="ChEBI" id="CHEBI:597326"/>
    </cofactor>
</comment>
<dbReference type="NCBIfam" id="NF006058">
    <property type="entry name" value="PRK08206.1"/>
    <property type="match status" value="1"/>
</dbReference>
<evidence type="ECO:0000313" key="4">
    <source>
        <dbReference type="EMBL" id="PNS12718.1"/>
    </source>
</evidence>
<dbReference type="InterPro" id="IPR001926">
    <property type="entry name" value="TrpB-like_PALP"/>
</dbReference>
<evidence type="ECO:0000259" key="3">
    <source>
        <dbReference type="Pfam" id="PF00291"/>
    </source>
</evidence>
<dbReference type="InterPro" id="IPR010081">
    <property type="entry name" value="DiNH2opropionate_NH3_lyase"/>
</dbReference>
<comment type="caution">
    <text evidence="4">The sequence shown here is derived from an EMBL/GenBank/DDBJ whole genome shotgun (WGS) entry which is preliminary data.</text>
</comment>
<keyword evidence="2" id="KW-0663">Pyridoxal phosphate</keyword>
<dbReference type="SUPFAM" id="SSF53686">
    <property type="entry name" value="Tryptophan synthase beta subunit-like PLP-dependent enzymes"/>
    <property type="match status" value="1"/>
</dbReference>
<proteinExistence type="predicted"/>
<evidence type="ECO:0000313" key="5">
    <source>
        <dbReference type="Proteomes" id="UP000236345"/>
    </source>
</evidence>
<organism evidence="4 5">
    <name type="scientific">Mixta theicola</name>
    <dbReference type="NCBI Taxonomy" id="1458355"/>
    <lineage>
        <taxon>Bacteria</taxon>
        <taxon>Pseudomonadati</taxon>
        <taxon>Pseudomonadota</taxon>
        <taxon>Gammaproteobacteria</taxon>
        <taxon>Enterobacterales</taxon>
        <taxon>Erwiniaceae</taxon>
        <taxon>Mixta</taxon>
    </lineage>
</organism>
<keyword evidence="4" id="KW-0456">Lyase</keyword>
<dbReference type="NCBIfam" id="TIGR01747">
    <property type="entry name" value="diampropi_NH3ly"/>
    <property type="match status" value="1"/>
</dbReference>
<keyword evidence="5" id="KW-1185">Reference proteome</keyword>
<dbReference type="PANTHER" id="PTHR42937:SF1">
    <property type="entry name" value="DIAMINOPROPIONATE AMMONIA-LYASE"/>
    <property type="match status" value="1"/>
</dbReference>
<dbReference type="FunFam" id="3.40.50.1100:FF:000033">
    <property type="entry name" value="Diaminopropionate ammonia-lyase"/>
    <property type="match status" value="1"/>
</dbReference>
<evidence type="ECO:0000256" key="1">
    <source>
        <dbReference type="ARBA" id="ARBA00001933"/>
    </source>
</evidence>
<dbReference type="GO" id="GO:0030170">
    <property type="term" value="F:pyridoxal phosphate binding"/>
    <property type="evidence" value="ECO:0007669"/>
    <property type="project" value="InterPro"/>
</dbReference>